<keyword evidence="4 6" id="KW-1133">Transmembrane helix</keyword>
<dbReference type="InterPro" id="IPR001248">
    <property type="entry name" value="Pur-cyt_permease"/>
</dbReference>
<feature type="transmembrane region" description="Helical" evidence="6">
    <location>
        <begin position="519"/>
        <end position="542"/>
    </location>
</feature>
<feature type="transmembrane region" description="Helical" evidence="6">
    <location>
        <begin position="153"/>
        <end position="175"/>
    </location>
</feature>
<feature type="transmembrane region" description="Helical" evidence="6">
    <location>
        <begin position="236"/>
        <end position="256"/>
    </location>
</feature>
<evidence type="ECO:0000256" key="5">
    <source>
        <dbReference type="ARBA" id="ARBA00023136"/>
    </source>
</evidence>
<feature type="transmembrane region" description="Helical" evidence="6">
    <location>
        <begin position="433"/>
        <end position="458"/>
    </location>
</feature>
<dbReference type="Pfam" id="PF02133">
    <property type="entry name" value="Transp_cyt_pur"/>
    <property type="match status" value="1"/>
</dbReference>
<evidence type="ECO:0000256" key="3">
    <source>
        <dbReference type="ARBA" id="ARBA00022692"/>
    </source>
</evidence>
<dbReference type="Proteomes" id="UP000190831">
    <property type="component" value="Chromosome F"/>
</dbReference>
<keyword evidence="8" id="KW-1185">Reference proteome</keyword>
<feature type="transmembrane region" description="Helical" evidence="6">
    <location>
        <begin position="483"/>
        <end position="507"/>
    </location>
</feature>
<evidence type="ECO:0000256" key="6">
    <source>
        <dbReference type="SAM" id="Phobius"/>
    </source>
</evidence>
<feature type="transmembrane region" description="Helical" evidence="6">
    <location>
        <begin position="87"/>
        <end position="109"/>
    </location>
</feature>
<keyword evidence="3 6" id="KW-0812">Transmembrane</keyword>
<accession>A0A1G4MF18</accession>
<evidence type="ECO:0000313" key="7">
    <source>
        <dbReference type="EMBL" id="SCW02502.1"/>
    </source>
</evidence>
<evidence type="ECO:0000313" key="8">
    <source>
        <dbReference type="Proteomes" id="UP000190831"/>
    </source>
</evidence>
<proteinExistence type="inferred from homology"/>
<gene>
    <name evidence="7" type="ORF">LAFE_0F07844G</name>
</gene>
<keyword evidence="5 6" id="KW-0472">Membrane</keyword>
<comment type="subcellular location">
    <subcellularLocation>
        <location evidence="1">Membrane</location>
        <topology evidence="1">Multi-pass membrane protein</topology>
    </subcellularLocation>
</comment>
<dbReference type="OMA" id="WLGGLCM"/>
<dbReference type="OrthoDB" id="2018619at2759"/>
<dbReference type="CDD" id="cd11482">
    <property type="entry name" value="SLC-NCS1sbd_NRT1-like"/>
    <property type="match status" value="1"/>
</dbReference>
<dbReference type="Gene3D" id="1.10.4160.10">
    <property type="entry name" value="Hydantoin permease"/>
    <property type="match status" value="1"/>
</dbReference>
<dbReference type="PANTHER" id="PTHR30618:SF15">
    <property type="entry name" value="NICOTINAMIDE RIBOSIDE TRANSPORTER 1-RELATED"/>
    <property type="match status" value="1"/>
</dbReference>
<dbReference type="InterPro" id="IPR045225">
    <property type="entry name" value="Uracil/uridine/allantoin_perm"/>
</dbReference>
<comment type="similarity">
    <text evidence="2">Belongs to the purine-cytosine permease (2.A.39) family.</text>
</comment>
<dbReference type="PANTHER" id="PTHR30618">
    <property type="entry name" value="NCS1 FAMILY PURINE/PYRIMIDINE TRANSPORTER"/>
    <property type="match status" value="1"/>
</dbReference>
<feature type="transmembrane region" description="Helical" evidence="6">
    <location>
        <begin position="280"/>
        <end position="299"/>
    </location>
</feature>
<feature type="transmembrane region" description="Helical" evidence="6">
    <location>
        <begin position="115"/>
        <end position="133"/>
    </location>
</feature>
<dbReference type="GO" id="GO:0005886">
    <property type="term" value="C:plasma membrane"/>
    <property type="evidence" value="ECO:0007669"/>
    <property type="project" value="TreeGrafter"/>
</dbReference>
<dbReference type="AlphaFoldDB" id="A0A1G4MF18"/>
<protein>
    <submittedName>
        <fullName evidence="7">LAFE_0F07844g1_1</fullName>
    </submittedName>
</protein>
<evidence type="ECO:0000256" key="1">
    <source>
        <dbReference type="ARBA" id="ARBA00004141"/>
    </source>
</evidence>
<dbReference type="NCBIfam" id="TIGR00800">
    <property type="entry name" value="ncs1"/>
    <property type="match status" value="1"/>
</dbReference>
<reference evidence="8" key="1">
    <citation type="submission" date="2016-03" db="EMBL/GenBank/DDBJ databases">
        <authorList>
            <person name="Devillers H."/>
        </authorList>
    </citation>
    <scope>NUCLEOTIDE SEQUENCE [LARGE SCALE GENOMIC DNA]</scope>
</reference>
<dbReference type="EMBL" id="LT598490">
    <property type="protein sequence ID" value="SCW02502.1"/>
    <property type="molecule type" value="Genomic_DNA"/>
</dbReference>
<feature type="transmembrane region" description="Helical" evidence="6">
    <location>
        <begin position="368"/>
        <end position="386"/>
    </location>
</feature>
<organism evidence="7 8">
    <name type="scientific">Lachancea fermentati</name>
    <name type="common">Zygosaccharomyces fermentati</name>
    <dbReference type="NCBI Taxonomy" id="4955"/>
    <lineage>
        <taxon>Eukaryota</taxon>
        <taxon>Fungi</taxon>
        <taxon>Dikarya</taxon>
        <taxon>Ascomycota</taxon>
        <taxon>Saccharomycotina</taxon>
        <taxon>Saccharomycetes</taxon>
        <taxon>Saccharomycetales</taxon>
        <taxon>Saccharomycetaceae</taxon>
        <taxon>Lachancea</taxon>
    </lineage>
</organism>
<dbReference type="InterPro" id="IPR012681">
    <property type="entry name" value="NCS1"/>
</dbReference>
<feature type="transmembrane region" description="Helical" evidence="6">
    <location>
        <begin position="311"/>
        <end position="334"/>
    </location>
</feature>
<evidence type="ECO:0000256" key="2">
    <source>
        <dbReference type="ARBA" id="ARBA00008974"/>
    </source>
</evidence>
<sequence>MNTNDLEKPVLSANNASALHCVMSKTDIEIAQEERALETSSEPSTALGRFLRKLEVPHEGKPLSVLRNPDLEPVPDKERTWGFWSYFAYWGLPNFSVATFSTGSALLALDLNIQQSIGALVIANVLIAVATILNSNPGIKYHIGFTLDQRMIFGIYGSYLGIIIRVGLSVVMYGYSAWLGGLCMNMIFDSFSFNYLNMKNTFPESVPMARKDLIGFLCFQLVQMPFAFVKPRRVNIPSIVTCFMALFATIGLLAYLTKTNGGPGPIFYEKVTLSASQRSWMWLFAITIWYSGVSMGVANQSDFSRFSSNKMACYSGLFIGTVLPGTFISLAGMLCASACQGLYGEAYWTPDEIVSQWLNDNYSSKARAASFFIGISFTGSQMFLNLTQNGYACGMDLAGIFPKYINVVRGTLFVQLISWVVQPWTFFNTSSSFLTAMSSFGIFTTPIVTINVIDYYLVRRSKISLLDFFTLSKKGTYWYNHGVNWRAIFSLLAGIALGIPGLVYSVQTQLKANEGMMNYFYGYFFFIPLVSGVSYAILCYFFPYRPEKFGMEDPIDYFNCFSENELQALGMLPFDDSQGDIYEIIDAREQDENSDSVIDEIDFTNKAKH</sequence>
<evidence type="ECO:0000256" key="4">
    <source>
        <dbReference type="ARBA" id="ARBA00022989"/>
    </source>
</evidence>
<feature type="transmembrane region" description="Helical" evidence="6">
    <location>
        <begin position="407"/>
        <end position="427"/>
    </location>
</feature>
<dbReference type="GO" id="GO:0015205">
    <property type="term" value="F:nucleobase transmembrane transporter activity"/>
    <property type="evidence" value="ECO:0007669"/>
    <property type="project" value="TreeGrafter"/>
</dbReference>
<name>A0A1G4MF18_LACFM</name>